<proteinExistence type="predicted"/>
<dbReference type="PANTHER" id="PTHR13593:SF146">
    <property type="entry name" value="PLC-LIKE PHOSPHODIESTERASE"/>
    <property type="match status" value="1"/>
</dbReference>
<dbReference type="STRING" id="1073090.A0A1L9SL55"/>
<dbReference type="VEuPathDB" id="FungiDB:ASPZODRAFT_24739"/>
<sequence>MGRAFPRVNIGAAEPAATCSSLRVQRISVGSSTWLEQIAVTLLNRLSGRVVMQRQCCLFLTLAGAQLLCNGRNICSRKYSNVTFVGSHDAPFVGPLPQQNQNIDIPAQLELGIRFLQGQTHRRPITGTLSLCHTSCLLEDAGSLTGFLERVKRWLDGHPREVVTLLLTNGDSVNIDEFAASFTASGITRYTFIPEINENNQTTTSTTTPNNAADWPTLDELILTNQRLVVFLDYGANTTHTPYILDEFAYFFETAFDVTDAQSLGSACTVDRPRGASPVGRMALLNHFLDVEILPGVLVPDRERAAQTNAAHGAGSIGAQVAACRRALLGEEGRVNVVLLDFVDEGEAMAVQDAMNS</sequence>
<dbReference type="Gene3D" id="3.20.20.190">
    <property type="entry name" value="Phosphatidylinositol (PI) phosphodiesterase"/>
    <property type="match status" value="1"/>
</dbReference>
<evidence type="ECO:0000313" key="2">
    <source>
        <dbReference type="Proteomes" id="UP000184188"/>
    </source>
</evidence>
<accession>A0A1L9SL55</accession>
<name>A0A1L9SL55_9EURO</name>
<dbReference type="InterPro" id="IPR051057">
    <property type="entry name" value="PI-PLC_domain"/>
</dbReference>
<keyword evidence="2" id="KW-1185">Reference proteome</keyword>
<dbReference type="GO" id="GO:0006629">
    <property type="term" value="P:lipid metabolic process"/>
    <property type="evidence" value="ECO:0007669"/>
    <property type="project" value="InterPro"/>
</dbReference>
<organism evidence="1 2">
    <name type="scientific">Penicilliopsis zonata CBS 506.65</name>
    <dbReference type="NCBI Taxonomy" id="1073090"/>
    <lineage>
        <taxon>Eukaryota</taxon>
        <taxon>Fungi</taxon>
        <taxon>Dikarya</taxon>
        <taxon>Ascomycota</taxon>
        <taxon>Pezizomycotina</taxon>
        <taxon>Eurotiomycetes</taxon>
        <taxon>Eurotiomycetidae</taxon>
        <taxon>Eurotiales</taxon>
        <taxon>Aspergillaceae</taxon>
        <taxon>Penicilliopsis</taxon>
    </lineage>
</organism>
<dbReference type="SUPFAM" id="SSF51695">
    <property type="entry name" value="PLC-like phosphodiesterases"/>
    <property type="match status" value="1"/>
</dbReference>
<dbReference type="GO" id="GO:0008081">
    <property type="term" value="F:phosphoric diester hydrolase activity"/>
    <property type="evidence" value="ECO:0007669"/>
    <property type="project" value="InterPro"/>
</dbReference>
<reference evidence="2" key="1">
    <citation type="journal article" date="2017" name="Genome Biol.">
        <title>Comparative genomics reveals high biological diversity and specific adaptations in the industrially and medically important fungal genus Aspergillus.</title>
        <authorList>
            <person name="de Vries R.P."/>
            <person name="Riley R."/>
            <person name="Wiebenga A."/>
            <person name="Aguilar-Osorio G."/>
            <person name="Amillis S."/>
            <person name="Uchima C.A."/>
            <person name="Anderluh G."/>
            <person name="Asadollahi M."/>
            <person name="Askin M."/>
            <person name="Barry K."/>
            <person name="Battaglia E."/>
            <person name="Bayram O."/>
            <person name="Benocci T."/>
            <person name="Braus-Stromeyer S.A."/>
            <person name="Caldana C."/>
            <person name="Canovas D."/>
            <person name="Cerqueira G.C."/>
            <person name="Chen F."/>
            <person name="Chen W."/>
            <person name="Choi C."/>
            <person name="Clum A."/>
            <person name="Dos Santos R.A."/>
            <person name="Damasio A.R."/>
            <person name="Diallinas G."/>
            <person name="Emri T."/>
            <person name="Fekete E."/>
            <person name="Flipphi M."/>
            <person name="Freyberg S."/>
            <person name="Gallo A."/>
            <person name="Gournas C."/>
            <person name="Habgood R."/>
            <person name="Hainaut M."/>
            <person name="Harispe M.L."/>
            <person name="Henrissat B."/>
            <person name="Hilden K.S."/>
            <person name="Hope R."/>
            <person name="Hossain A."/>
            <person name="Karabika E."/>
            <person name="Karaffa L."/>
            <person name="Karanyi Z."/>
            <person name="Krasevec N."/>
            <person name="Kuo A."/>
            <person name="Kusch H."/>
            <person name="LaButti K."/>
            <person name="Lagendijk E.L."/>
            <person name="Lapidus A."/>
            <person name="Levasseur A."/>
            <person name="Lindquist E."/>
            <person name="Lipzen A."/>
            <person name="Logrieco A.F."/>
            <person name="MacCabe A."/>
            <person name="Maekelae M.R."/>
            <person name="Malavazi I."/>
            <person name="Melin P."/>
            <person name="Meyer V."/>
            <person name="Mielnichuk N."/>
            <person name="Miskei M."/>
            <person name="Molnar A.P."/>
            <person name="Mule G."/>
            <person name="Ngan C.Y."/>
            <person name="Orejas M."/>
            <person name="Orosz E."/>
            <person name="Ouedraogo J.P."/>
            <person name="Overkamp K.M."/>
            <person name="Park H.-S."/>
            <person name="Perrone G."/>
            <person name="Piumi F."/>
            <person name="Punt P.J."/>
            <person name="Ram A.F."/>
            <person name="Ramon A."/>
            <person name="Rauscher S."/>
            <person name="Record E."/>
            <person name="Riano-Pachon D.M."/>
            <person name="Robert V."/>
            <person name="Roehrig J."/>
            <person name="Ruller R."/>
            <person name="Salamov A."/>
            <person name="Salih N.S."/>
            <person name="Samson R.A."/>
            <person name="Sandor E."/>
            <person name="Sanguinetti M."/>
            <person name="Schuetze T."/>
            <person name="Sepcic K."/>
            <person name="Shelest E."/>
            <person name="Sherlock G."/>
            <person name="Sophianopoulou V."/>
            <person name="Squina F.M."/>
            <person name="Sun H."/>
            <person name="Susca A."/>
            <person name="Todd R.B."/>
            <person name="Tsang A."/>
            <person name="Unkles S.E."/>
            <person name="van de Wiele N."/>
            <person name="van Rossen-Uffink D."/>
            <person name="Oliveira J.V."/>
            <person name="Vesth T.C."/>
            <person name="Visser J."/>
            <person name="Yu J.-H."/>
            <person name="Zhou M."/>
            <person name="Andersen M.R."/>
            <person name="Archer D.B."/>
            <person name="Baker S.E."/>
            <person name="Benoit I."/>
            <person name="Brakhage A.A."/>
            <person name="Braus G.H."/>
            <person name="Fischer R."/>
            <person name="Frisvad J.C."/>
            <person name="Goldman G.H."/>
            <person name="Houbraken J."/>
            <person name="Oakley B."/>
            <person name="Pocsi I."/>
            <person name="Scazzocchio C."/>
            <person name="Seiboth B."/>
            <person name="vanKuyk P.A."/>
            <person name="Wortman J."/>
            <person name="Dyer P.S."/>
            <person name="Grigoriev I.V."/>
        </authorList>
    </citation>
    <scope>NUCLEOTIDE SEQUENCE [LARGE SCALE GENOMIC DNA]</scope>
    <source>
        <strain evidence="2">CBS 506.65</strain>
    </source>
</reference>
<evidence type="ECO:0000313" key="1">
    <source>
        <dbReference type="EMBL" id="OJJ47851.1"/>
    </source>
</evidence>
<dbReference type="AlphaFoldDB" id="A0A1L9SL55"/>
<dbReference type="Proteomes" id="UP000184188">
    <property type="component" value="Unassembled WGS sequence"/>
</dbReference>
<dbReference type="OrthoDB" id="7984201at2759"/>
<evidence type="ECO:0008006" key="3">
    <source>
        <dbReference type="Google" id="ProtNLM"/>
    </source>
</evidence>
<dbReference type="GeneID" id="34614438"/>
<gene>
    <name evidence="1" type="ORF">ASPZODRAFT_24739</name>
</gene>
<protein>
    <recommendedName>
        <fullName evidence="3">Phosphatidylinositol-specific phospholipase C X domain-containing protein</fullName>
    </recommendedName>
</protein>
<dbReference type="Pfam" id="PF26146">
    <property type="entry name" value="PI-PLC_X"/>
    <property type="match status" value="1"/>
</dbReference>
<dbReference type="EMBL" id="KV878340">
    <property type="protein sequence ID" value="OJJ47851.1"/>
    <property type="molecule type" value="Genomic_DNA"/>
</dbReference>
<dbReference type="RefSeq" id="XP_022582361.1">
    <property type="nucleotide sequence ID" value="XM_022727974.1"/>
</dbReference>
<dbReference type="InterPro" id="IPR017946">
    <property type="entry name" value="PLC-like_Pdiesterase_TIM-brl"/>
</dbReference>
<dbReference type="PANTHER" id="PTHR13593">
    <property type="match status" value="1"/>
</dbReference>